<sequence>MINVQLWNEEDKKIGNQIMEFINDNIRGVIEVLIDIMQDDPYFEIAFLFTRDRYEREPDKCRNSIYELYELINSRVVRNYINPNYEFLLFNILRWWIEAHDEDEELICFPLSDELRNSINISNSCEDQTKAYVINTIEDFNEYVGIIFEDLDFLPDEVNRMTLLYIENPLLAKMVYHYDNLEDFFDLMECDIREIYLQHFKAYHPINEAQGIVEEILEALKQFQKRVVDFQQYDEVQVTATFHDTIIRPLNLKFNMQIAREFTMGRSAKKLGETDLYIYRMYEGQLEDFCVIENKYIEKFVDQYYQLMGYLNPNFKFGITLSINRNKPYRNASDYIMEKLTILKDKSEDFAPVYISRTEIDNQEVFVSKHIMPENGELMTVYHLIFNLYDEERYKAAKRARRTN</sequence>
<dbReference type="EMBL" id="JACRSY010000017">
    <property type="protein sequence ID" value="MBC8580183.1"/>
    <property type="molecule type" value="Genomic_DNA"/>
</dbReference>
<organism evidence="1 2">
    <name type="scientific">Zhenhengia yiwuensis</name>
    <dbReference type="NCBI Taxonomy" id="2763666"/>
    <lineage>
        <taxon>Bacteria</taxon>
        <taxon>Bacillati</taxon>
        <taxon>Bacillota</taxon>
        <taxon>Clostridia</taxon>
        <taxon>Lachnospirales</taxon>
        <taxon>Lachnospiraceae</taxon>
        <taxon>Zhenhengia</taxon>
    </lineage>
</organism>
<accession>A0A926EH51</accession>
<evidence type="ECO:0000313" key="1">
    <source>
        <dbReference type="EMBL" id="MBC8580183.1"/>
    </source>
</evidence>
<proteinExistence type="predicted"/>
<protein>
    <submittedName>
        <fullName evidence="1">Uncharacterized protein</fullName>
    </submittedName>
</protein>
<reference evidence="1" key="1">
    <citation type="submission" date="2020-08" db="EMBL/GenBank/DDBJ databases">
        <title>Genome public.</title>
        <authorList>
            <person name="Liu C."/>
            <person name="Sun Q."/>
        </authorList>
    </citation>
    <scope>NUCLEOTIDE SEQUENCE</scope>
    <source>
        <strain evidence="1">NSJ-12</strain>
    </source>
</reference>
<name>A0A926EH51_9FIRM</name>
<keyword evidence="2" id="KW-1185">Reference proteome</keyword>
<dbReference type="AlphaFoldDB" id="A0A926EH51"/>
<gene>
    <name evidence="1" type="ORF">H8718_11675</name>
</gene>
<dbReference type="Proteomes" id="UP000655830">
    <property type="component" value="Unassembled WGS sequence"/>
</dbReference>
<comment type="caution">
    <text evidence="1">The sequence shown here is derived from an EMBL/GenBank/DDBJ whole genome shotgun (WGS) entry which is preliminary data.</text>
</comment>
<dbReference type="RefSeq" id="WP_249333051.1">
    <property type="nucleotide sequence ID" value="NZ_JACRSY010000017.1"/>
</dbReference>
<evidence type="ECO:0000313" key="2">
    <source>
        <dbReference type="Proteomes" id="UP000655830"/>
    </source>
</evidence>